<evidence type="ECO:0000256" key="1">
    <source>
        <dbReference type="ARBA" id="ARBA00010552"/>
    </source>
</evidence>
<accession>A0A0B6RXT7</accession>
<reference evidence="3" key="1">
    <citation type="submission" date="2011-03" db="EMBL/GenBank/DDBJ databases">
        <authorList>
            <person name="Voget S."/>
            <person name="Streit W.R."/>
            <person name="Jaeger K.E."/>
            <person name="Daniel R."/>
        </authorList>
    </citation>
    <scope>NUCLEOTIDE SEQUENCE [LARGE SCALE GENOMIC DNA]</scope>
    <source>
        <strain evidence="3">PG1</strain>
    </source>
</reference>
<gene>
    <name evidence="2" type="ORF">BGL_2c01170</name>
</gene>
<dbReference type="Pfam" id="PF01042">
    <property type="entry name" value="Ribonuc_L-PSP"/>
    <property type="match status" value="1"/>
</dbReference>
<dbReference type="Gene3D" id="3.30.1330.40">
    <property type="entry name" value="RutC-like"/>
    <property type="match status" value="1"/>
</dbReference>
<dbReference type="OrthoDB" id="9808943at2"/>
<dbReference type="PANTHER" id="PTHR11803:SF58">
    <property type="entry name" value="PROTEIN HMF1-RELATED"/>
    <property type="match status" value="1"/>
</dbReference>
<dbReference type="SUPFAM" id="SSF55298">
    <property type="entry name" value="YjgF-like"/>
    <property type="match status" value="1"/>
</dbReference>
<evidence type="ECO:0000313" key="2">
    <source>
        <dbReference type="EMBL" id="AJK48213.1"/>
    </source>
</evidence>
<protein>
    <submittedName>
        <fullName evidence="2">Putative translation initiation inhibitor, endoribonuclease L-PSP, YjgF family protein</fullName>
    </submittedName>
</protein>
<dbReference type="RefSeq" id="WP_042626895.1">
    <property type="nucleotide sequence ID" value="NZ_CP002581.1"/>
</dbReference>
<sequence length="150" mass="15818">MSTRQPARLAPVQVHCEAVPEAPGATWSNALRVGDELVMSGMTAHPATREAAGGLSAYEQTRVVLEKIRALVEAAGGDVGCITRLVVYVTDIADKAEVGRARREFFAERVGQGAPYPCSTLVQVSGLVFPEPCVEIEASARLDLAGAAIK</sequence>
<dbReference type="Proteomes" id="UP000031838">
    <property type="component" value="Chromosome 2"/>
</dbReference>
<dbReference type="PANTHER" id="PTHR11803">
    <property type="entry name" value="2-IMINOBUTANOATE/2-IMINOPROPANOATE DEAMINASE RIDA"/>
    <property type="match status" value="1"/>
</dbReference>
<dbReference type="CDD" id="cd00448">
    <property type="entry name" value="YjgF_YER057c_UK114_family"/>
    <property type="match status" value="1"/>
</dbReference>
<dbReference type="GO" id="GO:0005829">
    <property type="term" value="C:cytosol"/>
    <property type="evidence" value="ECO:0007669"/>
    <property type="project" value="TreeGrafter"/>
</dbReference>
<dbReference type="KEGG" id="bgp:BGL_2c01170"/>
<dbReference type="AlphaFoldDB" id="A0A0B6RXT7"/>
<dbReference type="InterPro" id="IPR035959">
    <property type="entry name" value="RutC-like_sf"/>
</dbReference>
<name>A0A0B6RXT7_BURPL</name>
<proteinExistence type="inferred from homology"/>
<reference evidence="2 3" key="2">
    <citation type="journal article" date="2016" name="Appl. Microbiol. Biotechnol.">
        <title>Mutations improving production and secretion of extracellular lipase by Burkholderia glumae PG1.</title>
        <authorList>
            <person name="Knapp A."/>
            <person name="Voget S."/>
            <person name="Gao R."/>
            <person name="Zaburannyi N."/>
            <person name="Krysciak D."/>
            <person name="Breuer M."/>
            <person name="Hauer B."/>
            <person name="Streit W.R."/>
            <person name="Muller R."/>
            <person name="Daniel R."/>
            <person name="Jaeger K.E."/>
        </authorList>
    </citation>
    <scope>NUCLEOTIDE SEQUENCE [LARGE SCALE GENOMIC DNA]</scope>
    <source>
        <strain evidence="2 3">PG1</strain>
    </source>
</reference>
<dbReference type="GO" id="GO:0019239">
    <property type="term" value="F:deaminase activity"/>
    <property type="evidence" value="ECO:0007669"/>
    <property type="project" value="TreeGrafter"/>
</dbReference>
<keyword evidence="3" id="KW-1185">Reference proteome</keyword>
<dbReference type="EMBL" id="CP002581">
    <property type="protein sequence ID" value="AJK48213.1"/>
    <property type="molecule type" value="Genomic_DNA"/>
</dbReference>
<comment type="similarity">
    <text evidence="1">Belongs to the RutC family.</text>
</comment>
<organism evidence="2 3">
    <name type="scientific">Burkholderia plantarii</name>
    <dbReference type="NCBI Taxonomy" id="41899"/>
    <lineage>
        <taxon>Bacteria</taxon>
        <taxon>Pseudomonadati</taxon>
        <taxon>Pseudomonadota</taxon>
        <taxon>Betaproteobacteria</taxon>
        <taxon>Burkholderiales</taxon>
        <taxon>Burkholderiaceae</taxon>
        <taxon>Burkholderia</taxon>
    </lineage>
</organism>
<dbReference type="InterPro" id="IPR006175">
    <property type="entry name" value="YjgF/YER057c/UK114"/>
</dbReference>
<dbReference type="HOGENOM" id="CLU_100715_5_0_4"/>
<evidence type="ECO:0000313" key="3">
    <source>
        <dbReference type="Proteomes" id="UP000031838"/>
    </source>
</evidence>